<feature type="domain" description="Clp R" evidence="6">
    <location>
        <begin position="2"/>
        <end position="145"/>
    </location>
</feature>
<dbReference type="SMART" id="SM01086">
    <property type="entry name" value="ClpB_D2-small"/>
    <property type="match status" value="1"/>
</dbReference>
<dbReference type="PROSITE" id="PS51903">
    <property type="entry name" value="CLP_R"/>
    <property type="match status" value="1"/>
</dbReference>
<dbReference type="AlphaFoldDB" id="A0A2Z5ZAI6"/>
<keyword evidence="1 5" id="KW-0677">Repeat</keyword>
<dbReference type="Gene3D" id="4.10.860.10">
    <property type="entry name" value="UVR domain"/>
    <property type="match status" value="1"/>
</dbReference>
<keyword evidence="8" id="KW-0378">Hydrolase</keyword>
<dbReference type="GO" id="GO:0006508">
    <property type="term" value="P:proteolysis"/>
    <property type="evidence" value="ECO:0007669"/>
    <property type="project" value="UniProtKB-KW"/>
</dbReference>
<dbReference type="PANTHER" id="PTHR11638">
    <property type="entry name" value="ATP-DEPENDENT CLP PROTEASE"/>
    <property type="match status" value="1"/>
</dbReference>
<dbReference type="InterPro" id="IPR004176">
    <property type="entry name" value="Clp_R_N"/>
</dbReference>
<organism evidence="8">
    <name type="scientific">Nitzschia sp. PL3-2</name>
    <dbReference type="NCBI Taxonomy" id="2083271"/>
    <lineage>
        <taxon>Eukaryota</taxon>
        <taxon>Sar</taxon>
        <taxon>Stramenopiles</taxon>
        <taxon>Ochrophyta</taxon>
        <taxon>Bacillariophyta</taxon>
        <taxon>Bacillariophyceae</taxon>
        <taxon>Bacillariophycidae</taxon>
        <taxon>Bacillariales</taxon>
        <taxon>Bacillariaceae</taxon>
        <taxon>Nitzschia</taxon>
    </lineage>
</organism>
<dbReference type="InterPro" id="IPR001270">
    <property type="entry name" value="ClpA/B"/>
</dbReference>
<keyword evidence="4" id="KW-0143">Chaperone</keyword>
<dbReference type="CDD" id="cd19499">
    <property type="entry name" value="RecA-like_ClpB_Hsp104-like"/>
    <property type="match status" value="1"/>
</dbReference>
<dbReference type="InterPro" id="IPR019489">
    <property type="entry name" value="Clp_ATPase_C"/>
</dbReference>
<dbReference type="SUPFAM" id="SSF52540">
    <property type="entry name" value="P-loop containing nucleoside triphosphate hydrolases"/>
    <property type="match status" value="2"/>
</dbReference>
<keyword evidence="8" id="KW-0645">Protease</keyword>
<dbReference type="SUPFAM" id="SSF81923">
    <property type="entry name" value="Double Clp-N motif"/>
    <property type="match status" value="1"/>
</dbReference>
<accession>A0A2Z5ZAI6</accession>
<gene>
    <name evidence="8" type="primary">clpC_2</name>
    <name evidence="7" type="synonym">clpC_1</name>
</gene>
<dbReference type="GO" id="GO:0034605">
    <property type="term" value="P:cellular response to heat"/>
    <property type="evidence" value="ECO:0007669"/>
    <property type="project" value="TreeGrafter"/>
</dbReference>
<dbReference type="PANTHER" id="PTHR11638:SF18">
    <property type="entry name" value="HEAT SHOCK PROTEIN 104"/>
    <property type="match status" value="1"/>
</dbReference>
<proteinExistence type="predicted"/>
<evidence type="ECO:0000313" key="8">
    <source>
        <dbReference type="EMBL" id="BBC77451.1"/>
    </source>
</evidence>
<dbReference type="GO" id="GO:0005524">
    <property type="term" value="F:ATP binding"/>
    <property type="evidence" value="ECO:0007669"/>
    <property type="project" value="UniProtKB-KW"/>
</dbReference>
<dbReference type="GO" id="GO:0008233">
    <property type="term" value="F:peptidase activity"/>
    <property type="evidence" value="ECO:0007669"/>
    <property type="project" value="UniProtKB-KW"/>
</dbReference>
<dbReference type="InterPro" id="IPR041546">
    <property type="entry name" value="ClpA/ClpB_AAA_lid"/>
</dbReference>
<reference evidence="8" key="1">
    <citation type="submission" date="2018-02" db="EMBL/GenBank/DDBJ databases">
        <title>Evolution and diversity of non-photosynthetic diatom plastid genomes.</title>
        <authorList>
            <person name="Kamikawa R."/>
            <person name="Ishii K."/>
        </authorList>
    </citation>
    <scope>NUCLEOTIDE SEQUENCE</scope>
    <source>
        <strain evidence="8">PL3-2</strain>
    </source>
</reference>
<evidence type="ECO:0000256" key="1">
    <source>
        <dbReference type="ARBA" id="ARBA00022737"/>
    </source>
</evidence>
<dbReference type="InterPro" id="IPR003593">
    <property type="entry name" value="AAA+_ATPase"/>
</dbReference>
<dbReference type="Gene3D" id="1.10.8.60">
    <property type="match status" value="2"/>
</dbReference>
<evidence type="ECO:0000256" key="2">
    <source>
        <dbReference type="ARBA" id="ARBA00022741"/>
    </source>
</evidence>
<dbReference type="FunFam" id="3.40.50.300:FF:000025">
    <property type="entry name" value="ATP-dependent Clp protease subunit"/>
    <property type="match status" value="1"/>
</dbReference>
<evidence type="ECO:0000256" key="5">
    <source>
        <dbReference type="PROSITE-ProRule" id="PRU01251"/>
    </source>
</evidence>
<dbReference type="CDD" id="cd00009">
    <property type="entry name" value="AAA"/>
    <property type="match status" value="1"/>
</dbReference>
<dbReference type="Pfam" id="PF02861">
    <property type="entry name" value="Clp_N"/>
    <property type="match status" value="1"/>
</dbReference>
<dbReference type="EMBL" id="AP018504">
    <property type="protein sequence ID" value="BBC77451.1"/>
    <property type="molecule type" value="Genomic_DNA"/>
</dbReference>
<dbReference type="EMBL" id="AP018504">
    <property type="protein sequence ID" value="BBC77419.1"/>
    <property type="molecule type" value="Genomic_DNA"/>
</dbReference>
<geneLocation type="plastid" evidence="8"/>
<dbReference type="PRINTS" id="PR00300">
    <property type="entry name" value="CLPPROTEASEA"/>
</dbReference>
<dbReference type="PROSITE" id="PS00871">
    <property type="entry name" value="CLPAB_2"/>
    <property type="match status" value="1"/>
</dbReference>
<dbReference type="InterPro" id="IPR027417">
    <property type="entry name" value="P-loop_NTPase"/>
</dbReference>
<evidence type="ECO:0000313" key="7">
    <source>
        <dbReference type="EMBL" id="BBC77419.1"/>
    </source>
</evidence>
<sequence>MLRSFTEDGVWSILRAQREAIRLKSLYVGTEHILLGIFYQSPGIGSILLLQFNLPTLYIKKIIKEFNNLELNLQPYTRLPFDKDTKKILYNVFRKKIELNQEYIGTEHILFEILKMENSNAYLMLKKLNINPIVLERYISNISQDLHNKTIFERNRFFFESKEKSLYSLRRKIENSYIIKKEPFEPELMKTELLYHHSANLTSDTDYKHKFKIFGRDQEINRIVDILAQLKSNTPILLGEPGIGRKTTIEALVQCIQNRAVPSFLQNVTIKILDIFTLMSTARFRGEFELKLYVLITEISKCTDLLVVIKEIHKLLDARTNELAINLGNFFKSMLSATPFKFIGISTEPEYNRTIGDNFDLARYFQTVFIREFDANTAFQAILRTRDQFEKHHSVIFKKSSIREAVFLSDKYIKNKFLPEKAIKILDEAGTQTRLKSREGSDVLEKAKESLNKIVSLKDIAINVNNFVSAQKCYLYELKFKNKIKKLLSTMEFSKQKVYPKVNSKIIFDLVSSKSHIPIVQEKKGLFLKRLLNMEKILHKQIVGQKNAVGAVAKAMRRAQSGFRNVNKPIASFIFAGPTGVGKTELTKSLTRYLFDTEESLIRFDMSEYMEKYAVARLIGSPPGYVGHEEGGQLTEAVSKKPYSVVLFDEVEKGHPDIYNLLLQLLDDGRLTDSKGIVVNFSNTVIILTTNLGANVLEENRSSQKIKLKNFPEKGWCPESDLDQKSFLSSHKLVLNEIRKYFKPEFINRLDDIIIFHHLTLENTWKICRILINKIQKDLMKRNVALNVDLAAQSLLTKKGYNPAYGARPLRRIVTKELEDVLSRKFLIGELIEGCKVNITRVIARKLDYLKIYLSNFLPFHSNLLSEYSTAMRSNYIVLPIEFDMKPKTSKTKFAIN</sequence>
<dbReference type="InterPro" id="IPR003959">
    <property type="entry name" value="ATPase_AAA_core"/>
</dbReference>
<evidence type="ECO:0000256" key="4">
    <source>
        <dbReference type="ARBA" id="ARBA00023186"/>
    </source>
</evidence>
<protein>
    <submittedName>
        <fullName evidence="8">ATP-dependent clp protease ATP-binding subunit</fullName>
    </submittedName>
</protein>
<keyword evidence="2" id="KW-0547">Nucleotide-binding</keyword>
<dbReference type="SMART" id="SM00382">
    <property type="entry name" value="AAA"/>
    <property type="match status" value="2"/>
</dbReference>
<keyword evidence="8" id="KW-0934">Plastid</keyword>
<dbReference type="Gene3D" id="1.10.1780.10">
    <property type="entry name" value="Clp, N-terminal domain"/>
    <property type="match status" value="1"/>
</dbReference>
<evidence type="ECO:0000256" key="3">
    <source>
        <dbReference type="ARBA" id="ARBA00022840"/>
    </source>
</evidence>
<name>A0A2Z5ZAI6_9STRA</name>
<dbReference type="InterPro" id="IPR028299">
    <property type="entry name" value="ClpA/B_CS2"/>
</dbReference>
<dbReference type="Pfam" id="PF10431">
    <property type="entry name" value="ClpB_D2-small"/>
    <property type="match status" value="1"/>
</dbReference>
<dbReference type="InterPro" id="IPR050130">
    <property type="entry name" value="ClpA_ClpB"/>
</dbReference>
<keyword evidence="3 8" id="KW-0067">ATP-binding</keyword>
<dbReference type="InterPro" id="IPR036628">
    <property type="entry name" value="Clp_N_dom_sf"/>
</dbReference>
<dbReference type="Pfam" id="PF07724">
    <property type="entry name" value="AAA_2"/>
    <property type="match status" value="1"/>
</dbReference>
<dbReference type="Pfam" id="PF17871">
    <property type="entry name" value="AAA_lid_9"/>
    <property type="match status" value="1"/>
</dbReference>
<dbReference type="GO" id="GO:0005737">
    <property type="term" value="C:cytoplasm"/>
    <property type="evidence" value="ECO:0007669"/>
    <property type="project" value="TreeGrafter"/>
</dbReference>
<dbReference type="GO" id="GO:0016887">
    <property type="term" value="F:ATP hydrolysis activity"/>
    <property type="evidence" value="ECO:0007669"/>
    <property type="project" value="InterPro"/>
</dbReference>
<evidence type="ECO:0000259" key="6">
    <source>
        <dbReference type="PROSITE" id="PS51903"/>
    </source>
</evidence>
<dbReference type="Gene3D" id="3.40.50.300">
    <property type="entry name" value="P-loop containing nucleotide triphosphate hydrolases"/>
    <property type="match status" value="2"/>
</dbReference>